<evidence type="ECO:0000313" key="8">
    <source>
        <dbReference type="Proteomes" id="UP000002274"/>
    </source>
</evidence>
<dbReference type="NCBIfam" id="NF005637">
    <property type="entry name" value="PRK07396.1"/>
    <property type="match status" value="1"/>
</dbReference>
<evidence type="ECO:0000256" key="1">
    <source>
        <dbReference type="ARBA" id="ARBA00000177"/>
    </source>
</evidence>
<dbReference type="FunFam" id="1.10.12.10:FF:000003">
    <property type="entry name" value="1,4-dihydroxy-2-naphthoyl-CoA synthase"/>
    <property type="match status" value="1"/>
</dbReference>
<dbReference type="SUPFAM" id="SSF52096">
    <property type="entry name" value="ClpP/crotonase"/>
    <property type="match status" value="1"/>
</dbReference>
<evidence type="ECO:0000256" key="2">
    <source>
        <dbReference type="ARBA" id="ARBA00022490"/>
    </source>
</evidence>
<feature type="binding site" description="in other chain" evidence="6">
    <location>
        <position position="173"/>
    </location>
    <ligand>
        <name>substrate</name>
        <note>ligand shared between two neighboring subunits</note>
    </ligand>
</feature>
<dbReference type="GO" id="GO:0009234">
    <property type="term" value="P:menaquinone biosynthetic process"/>
    <property type="evidence" value="ECO:0007669"/>
    <property type="project" value="UniProtKB-UniRule"/>
</dbReference>
<evidence type="ECO:0000256" key="4">
    <source>
        <dbReference type="ARBA" id="ARBA00054238"/>
    </source>
</evidence>
<feature type="binding site" description="in other chain" evidence="6">
    <location>
        <begin position="141"/>
        <end position="145"/>
    </location>
    <ligand>
        <name>substrate</name>
        <note>ligand shared between two neighboring subunits</note>
    </ligand>
</feature>
<keyword evidence="2" id="KW-0963">Cytoplasm</keyword>
<dbReference type="HAMAP" id="MF_01934">
    <property type="entry name" value="MenB"/>
    <property type="match status" value="1"/>
</dbReference>
<dbReference type="AlphaFoldDB" id="A2CAW3"/>
<feature type="binding site" evidence="6">
    <location>
        <begin position="166"/>
        <end position="168"/>
    </location>
    <ligand>
        <name>hydrogencarbonate</name>
        <dbReference type="ChEBI" id="CHEBI:17544"/>
    </ligand>
</feature>
<organism evidence="7 8">
    <name type="scientific">Prochlorococcus marinus (strain MIT 9303)</name>
    <dbReference type="NCBI Taxonomy" id="59922"/>
    <lineage>
        <taxon>Bacteria</taxon>
        <taxon>Bacillati</taxon>
        <taxon>Cyanobacteriota</taxon>
        <taxon>Cyanophyceae</taxon>
        <taxon>Synechococcales</taxon>
        <taxon>Prochlorococcaceae</taxon>
        <taxon>Prochlorococcus</taxon>
    </lineage>
</organism>
<dbReference type="NCBIfam" id="TIGR01929">
    <property type="entry name" value="menB"/>
    <property type="match status" value="1"/>
</dbReference>
<comment type="catalytic activity">
    <reaction evidence="1 6">
        <text>2-succinylbenzoyl-CoA + H(+) = 1,4-dihydroxy-2-naphthoyl-CoA + H2O</text>
        <dbReference type="Rhea" id="RHEA:26562"/>
        <dbReference type="ChEBI" id="CHEBI:15377"/>
        <dbReference type="ChEBI" id="CHEBI:15378"/>
        <dbReference type="ChEBI" id="CHEBI:57364"/>
        <dbReference type="ChEBI" id="CHEBI:58897"/>
        <dbReference type="EC" id="4.1.3.36"/>
    </reaction>
</comment>
<evidence type="ECO:0000256" key="3">
    <source>
        <dbReference type="ARBA" id="ARBA00023239"/>
    </source>
</evidence>
<keyword evidence="3 6" id="KW-0456">Lyase</keyword>
<dbReference type="STRING" id="59922.P9303_18811"/>
<comment type="cofactor">
    <cofactor evidence="6">
        <name>hydrogencarbonate</name>
        <dbReference type="ChEBI" id="CHEBI:17544"/>
    </cofactor>
</comment>
<evidence type="ECO:0000313" key="7">
    <source>
        <dbReference type="EMBL" id="ABM78623.1"/>
    </source>
</evidence>
<name>A2CAW3_PROM3</name>
<proteinExistence type="inferred from homology"/>
<sequence>MAMDSNRFDMRPRQVLPGKPTIEWEPWGEYQDVLLDRSSEGIARVAIDRPAKRNAFRPRTVMELCDAFTRIRDDQRLGVVLFTGVGPADDGGYAFCAGGDQSVRGDGGYLDEEGLPRLNVLDLQRIIRSLPKVVIALVAGYAIGGGQVLHLLCDLSLAAENAVFGQTGPKVGSFDGGFGAGYLARVVGQRKAREIWFLCRQYGAEEALKMGLINEIVPLDALEAEGVRWAREVLQHSPTAIRCLKAAFNAETDGLAGLQELAGQATHLFYRTDEAQEGRNAFLQKRPPDFSGSGWLP</sequence>
<comment type="pathway">
    <text evidence="6">Cofactor biosynthesis; phylloquinone biosynthesis.</text>
</comment>
<feature type="site" description="Important for catalysis" evidence="6">
    <location>
        <position position="109"/>
    </location>
</feature>
<feature type="binding site" evidence="6">
    <location>
        <position position="285"/>
    </location>
    <ligand>
        <name>substrate</name>
        <note>ligand shared between two neighboring subunits</note>
    </ligand>
</feature>
<dbReference type="BioCyc" id="PMAR59922:G1G80-1631-MONOMER"/>
<dbReference type="InterPro" id="IPR001753">
    <property type="entry name" value="Enoyl-CoA_hydra/iso"/>
</dbReference>
<protein>
    <recommendedName>
        <fullName evidence="5 6">1,4-dihydroxy-2-naphthoyl-CoA synthase</fullName>
        <shortName evidence="6">DHNA-CoA synthase</shortName>
        <ecNumber evidence="5 6">4.1.3.36</ecNumber>
    </recommendedName>
</protein>
<gene>
    <name evidence="6 7" type="primary">menB</name>
    <name evidence="7" type="ordered locus">P9303_18811</name>
</gene>
<dbReference type="InterPro" id="IPR010198">
    <property type="entry name" value="DHNA-CoA_synthase_MenB"/>
</dbReference>
<dbReference type="PANTHER" id="PTHR43113:SF1">
    <property type="entry name" value="1,4-DIHYDROXY-2-NAPHTHOYL-COA SYNTHASE, PEROXISOMAL"/>
    <property type="match status" value="1"/>
</dbReference>
<dbReference type="Proteomes" id="UP000002274">
    <property type="component" value="Chromosome"/>
</dbReference>
<reference evidence="7 8" key="1">
    <citation type="journal article" date="2007" name="PLoS Genet.">
        <title>Patterns and implications of gene gain and loss in the evolution of Prochlorococcus.</title>
        <authorList>
            <person name="Kettler G.C."/>
            <person name="Martiny A.C."/>
            <person name="Huang K."/>
            <person name="Zucker J."/>
            <person name="Coleman M.L."/>
            <person name="Rodrigue S."/>
            <person name="Chen F."/>
            <person name="Lapidus A."/>
            <person name="Ferriera S."/>
            <person name="Johnson J."/>
            <person name="Steglich C."/>
            <person name="Church G.M."/>
            <person name="Richardson P."/>
            <person name="Chisholm S.W."/>
        </authorList>
    </citation>
    <scope>NUCLEOTIDE SEQUENCE [LARGE SCALE GENOMIC DNA]</scope>
    <source>
        <strain evidence="7 8">MIT 9303</strain>
    </source>
</reference>
<dbReference type="CDD" id="cd06558">
    <property type="entry name" value="crotonase-like"/>
    <property type="match status" value="1"/>
</dbReference>
<dbReference type="FunFam" id="3.90.226.10:FF:000003">
    <property type="entry name" value="1,4-dihydroxy-2-naphthoyl-CoA synthase"/>
    <property type="match status" value="1"/>
</dbReference>
<dbReference type="GO" id="GO:0008935">
    <property type="term" value="F:1,4-dihydroxy-2-naphthoyl-CoA synthase activity"/>
    <property type="evidence" value="ECO:0007669"/>
    <property type="project" value="UniProtKB-UniRule"/>
</dbReference>
<feature type="binding site" description="in other chain" evidence="6">
    <location>
        <position position="167"/>
    </location>
    <ligand>
        <name>substrate</name>
        <note>ligand shared between two neighboring subunits</note>
    </ligand>
</feature>
<accession>A2CAW3</accession>
<feature type="binding site" description="in other chain" evidence="6">
    <location>
        <begin position="97"/>
        <end position="101"/>
    </location>
    <ligand>
        <name>substrate</name>
        <note>ligand shared between two neighboring subunits</note>
    </ligand>
</feature>
<dbReference type="RefSeq" id="WP_011826506.1">
    <property type="nucleotide sequence ID" value="NC_008820.1"/>
</dbReference>
<feature type="binding site" evidence="6">
    <location>
        <position position="270"/>
    </location>
    <ligand>
        <name>substrate</name>
        <note>ligand shared between two neighboring subunits</note>
    </ligand>
</feature>
<dbReference type="HOGENOM" id="CLU_009834_7_7_3"/>
<dbReference type="GO" id="GO:0042372">
    <property type="term" value="P:phylloquinone biosynthetic process"/>
    <property type="evidence" value="ECO:0007669"/>
    <property type="project" value="UniProtKB-UniRule"/>
</dbReference>
<comment type="function">
    <text evidence="4 6">Converts o-succinylbenzoyl-CoA (OSB-CoA) to 1,4-dihydroxy-2-naphthoyl-CoA (DHNA-CoA).</text>
</comment>
<dbReference type="UniPathway" id="UPA00995"/>
<dbReference type="EMBL" id="CP000554">
    <property type="protein sequence ID" value="ABM78623.1"/>
    <property type="molecule type" value="Genomic_DNA"/>
</dbReference>
<dbReference type="KEGG" id="pmf:P9303_18811"/>
<feature type="binding site" description="in other chain" evidence="6">
    <location>
        <position position="109"/>
    </location>
    <ligand>
        <name>substrate</name>
        <note>ligand shared between two neighboring subunits</note>
    </ligand>
</feature>
<dbReference type="Gene3D" id="3.90.226.10">
    <property type="entry name" value="2-enoyl-CoA Hydratase, Chain A, domain 1"/>
    <property type="match status" value="1"/>
</dbReference>
<comment type="similarity">
    <text evidence="6">Belongs to the enoyl-CoA hydratase/isomerase family. MenB subfamily.</text>
</comment>
<dbReference type="InterPro" id="IPR029045">
    <property type="entry name" value="ClpP/crotonase-like_dom_sf"/>
</dbReference>
<feature type="binding site" description="in other chain" evidence="6">
    <location>
        <position position="53"/>
    </location>
    <ligand>
        <name>substrate</name>
        <note>ligand shared between two neighboring subunits</note>
    </ligand>
</feature>
<comment type="caution">
    <text evidence="6">Lacks conserved residue(s) required for the propagation of feature annotation.</text>
</comment>
<feature type="site" description="Important for catalysis" evidence="6">
    <location>
        <position position="270"/>
    </location>
</feature>
<evidence type="ECO:0000256" key="5">
    <source>
        <dbReference type="ARBA" id="ARBA00066833"/>
    </source>
</evidence>
<dbReference type="InterPro" id="IPR014748">
    <property type="entry name" value="Enoyl-CoA_hydra_C"/>
</dbReference>
<dbReference type="PROSITE" id="PS00166">
    <property type="entry name" value="ENOYL_COA_HYDRATASE"/>
    <property type="match status" value="1"/>
</dbReference>
<dbReference type="Gene3D" id="1.10.12.10">
    <property type="entry name" value="Lyase 2-enoyl-coa Hydratase, Chain A, domain 2"/>
    <property type="match status" value="1"/>
</dbReference>
<dbReference type="Pfam" id="PF00378">
    <property type="entry name" value="ECH_1"/>
    <property type="match status" value="1"/>
</dbReference>
<dbReference type="GO" id="GO:0005829">
    <property type="term" value="C:cytosol"/>
    <property type="evidence" value="ECO:0007669"/>
    <property type="project" value="TreeGrafter"/>
</dbReference>
<dbReference type="InterPro" id="IPR018376">
    <property type="entry name" value="Enoyl-CoA_hyd/isom_CS"/>
</dbReference>
<evidence type="ECO:0000256" key="6">
    <source>
        <dbReference type="HAMAP-Rule" id="MF_01934"/>
    </source>
</evidence>
<dbReference type="UniPathway" id="UPA01057">
    <property type="reaction ID" value="UER00167"/>
</dbReference>
<dbReference type="PANTHER" id="PTHR43113">
    <property type="entry name" value="NUCLEOSIDE-DIPHOSPHATE-SUGAR EPIMERASE"/>
    <property type="match status" value="1"/>
</dbReference>
<dbReference type="EC" id="4.1.3.36" evidence="5 6"/>
<comment type="pathway">
    <text evidence="6">Quinol/quinone metabolism; 1,4-dihydroxy-2-naphthoate biosynthesis; 1,4-dihydroxy-2-naphthoate from chorismate: step 6/7.</text>
</comment>